<dbReference type="EMBL" id="BSUL01000001">
    <property type="protein sequence ID" value="GMA29739.1"/>
    <property type="molecule type" value="Genomic_DNA"/>
</dbReference>
<protein>
    <submittedName>
        <fullName evidence="1">Uncharacterized protein</fullName>
    </submittedName>
</protein>
<name>A0AA37UG88_9MICO</name>
<dbReference type="AlphaFoldDB" id="A0AA37UG88"/>
<dbReference type="RefSeq" id="WP_284234102.1">
    <property type="nucleotide sequence ID" value="NZ_BSUL01000001.1"/>
</dbReference>
<gene>
    <name evidence="1" type="ORF">GCM10025874_29920</name>
</gene>
<sequence length="107" mass="11822">MSDIPTLRNLPRTVATRAHAVSAYTIDDRHEVVVEVFDEHDTVLARSVIESEAGRETVVDALLEDSYLDRYSGFAIDPLGGRRRLTALAGLRLSLDPDPYRGTRLAG</sequence>
<reference evidence="1 2" key="1">
    <citation type="journal article" date="2014" name="Int. J. Syst. Evol. Microbiol.">
        <title>Complete genome sequence of Corynebacterium casei LMG S-19264T (=DSM 44701T), isolated from a smear-ripened cheese.</title>
        <authorList>
            <consortium name="US DOE Joint Genome Institute (JGI-PGF)"/>
            <person name="Walter F."/>
            <person name="Albersmeier A."/>
            <person name="Kalinowski J."/>
            <person name="Ruckert C."/>
        </authorList>
    </citation>
    <scope>NUCLEOTIDE SEQUENCE [LARGE SCALE GENOMIC DNA]</scope>
    <source>
        <strain evidence="1 2">NBRC 112289</strain>
    </source>
</reference>
<comment type="caution">
    <text evidence="1">The sequence shown here is derived from an EMBL/GenBank/DDBJ whole genome shotgun (WGS) entry which is preliminary data.</text>
</comment>
<evidence type="ECO:0000313" key="2">
    <source>
        <dbReference type="Proteomes" id="UP001157160"/>
    </source>
</evidence>
<proteinExistence type="predicted"/>
<organism evidence="1 2">
    <name type="scientific">Arenivirga flava</name>
    <dbReference type="NCBI Taxonomy" id="1930060"/>
    <lineage>
        <taxon>Bacteria</taxon>
        <taxon>Bacillati</taxon>
        <taxon>Actinomycetota</taxon>
        <taxon>Actinomycetes</taxon>
        <taxon>Micrococcales</taxon>
        <taxon>Microbacteriaceae</taxon>
        <taxon>Arenivirga</taxon>
    </lineage>
</organism>
<accession>A0AA37UG88</accession>
<evidence type="ECO:0000313" key="1">
    <source>
        <dbReference type="EMBL" id="GMA29739.1"/>
    </source>
</evidence>
<keyword evidence="2" id="KW-1185">Reference proteome</keyword>
<dbReference type="Proteomes" id="UP001157160">
    <property type="component" value="Unassembled WGS sequence"/>
</dbReference>